<dbReference type="Proteomes" id="UP000327468">
    <property type="component" value="Chromosome 2"/>
</dbReference>
<dbReference type="AlphaFoldDB" id="A0A5N5PZ23"/>
<evidence type="ECO:0000256" key="3">
    <source>
        <dbReference type="ARBA" id="ARBA00023602"/>
    </source>
</evidence>
<dbReference type="SUPFAM" id="SSF48452">
    <property type="entry name" value="TPR-like"/>
    <property type="match status" value="1"/>
</dbReference>
<evidence type="ECO:0000256" key="1">
    <source>
        <dbReference type="ARBA" id="ARBA00022737"/>
    </source>
</evidence>
<dbReference type="Pfam" id="PF14559">
    <property type="entry name" value="TPR_19"/>
    <property type="match status" value="1"/>
</dbReference>
<feature type="domain" description="WH2" evidence="5">
    <location>
        <begin position="185"/>
        <end position="203"/>
    </location>
</feature>
<dbReference type="GO" id="GO:0005634">
    <property type="term" value="C:nucleus"/>
    <property type="evidence" value="ECO:0007669"/>
    <property type="project" value="TreeGrafter"/>
</dbReference>
<dbReference type="PANTHER" id="PTHR46035">
    <property type="entry name" value="TETRATRICOPEPTIDE REPEAT PROTEIN 4"/>
    <property type="match status" value="1"/>
</dbReference>
<dbReference type="GO" id="GO:0030544">
    <property type="term" value="F:Hsp70 protein binding"/>
    <property type="evidence" value="ECO:0007669"/>
    <property type="project" value="TreeGrafter"/>
</dbReference>
<evidence type="ECO:0000313" key="7">
    <source>
        <dbReference type="Proteomes" id="UP000327468"/>
    </source>
</evidence>
<dbReference type="Pfam" id="PF18972">
    <property type="entry name" value="Wheel"/>
    <property type="match status" value="1"/>
</dbReference>
<dbReference type="InterPro" id="IPR044059">
    <property type="entry name" value="Csn1/TTC4_wheel"/>
</dbReference>
<dbReference type="GO" id="GO:0051879">
    <property type="term" value="F:Hsp90 protein binding"/>
    <property type="evidence" value="ECO:0007669"/>
    <property type="project" value="InterPro"/>
</dbReference>
<gene>
    <name evidence="6" type="ORF">PHYPO_G00105970</name>
</gene>
<protein>
    <recommendedName>
        <fullName evidence="5">WH2 domain-containing protein</fullName>
    </recommendedName>
</protein>
<keyword evidence="1" id="KW-0677">Repeat</keyword>
<sequence>MASQAREEESDDGMDEFMEKFKTHKYQNAFSESNWEEEFDKVPMFMKSAPEDIDPVKHPELACLQSIIHDDDRPPEEQAKNLNAILYTNRAAAHFHLGNMRSALNDATAARKLKPGHIKAIIRGAQCCMELRNYADALQWCDEGLRVQPTDKKLQELRATADKQKRAAERDARKAKAKEKKQQSERGALLAAIKERGIRLLKAEKVQHRGSDSEDDDEGSTAAMAELSLDGLSSQEATGAQVYLDEQGALHWPVLFLYPEHRQTDFISAFCENSSFIDHLAVMFGEELPPWDTDRKYQPQNLQLFFEDHEKGHLYEVDLETTLLHVLQHPGCSVKAGTPSFIILVKGSPFCKQFLSGKKVHRLK</sequence>
<dbReference type="GO" id="GO:0006457">
    <property type="term" value="P:protein folding"/>
    <property type="evidence" value="ECO:0007669"/>
    <property type="project" value="TreeGrafter"/>
</dbReference>
<dbReference type="EMBL" id="VFJC01000003">
    <property type="protein sequence ID" value="KAB5584311.1"/>
    <property type="molecule type" value="Genomic_DNA"/>
</dbReference>
<dbReference type="CDD" id="cd21380">
    <property type="entry name" value="CTWD_Cns1"/>
    <property type="match status" value="1"/>
</dbReference>
<accession>A0A5N5PZ23</accession>
<evidence type="ECO:0000313" key="6">
    <source>
        <dbReference type="EMBL" id="KAB5584311.1"/>
    </source>
</evidence>
<feature type="region of interest" description="Disordered" evidence="4">
    <location>
        <begin position="159"/>
        <end position="186"/>
    </location>
</feature>
<dbReference type="GO" id="GO:0005829">
    <property type="term" value="C:cytosol"/>
    <property type="evidence" value="ECO:0007669"/>
    <property type="project" value="TreeGrafter"/>
</dbReference>
<name>A0A5N5PZ23_PANHP</name>
<dbReference type="InterPro" id="IPR003124">
    <property type="entry name" value="WH2_dom"/>
</dbReference>
<evidence type="ECO:0000256" key="4">
    <source>
        <dbReference type="SAM" id="MobiDB-lite"/>
    </source>
</evidence>
<dbReference type="InterPro" id="IPR011990">
    <property type="entry name" value="TPR-like_helical_dom_sf"/>
</dbReference>
<dbReference type="Gene3D" id="1.25.40.10">
    <property type="entry name" value="Tetratricopeptide repeat domain"/>
    <property type="match status" value="1"/>
</dbReference>
<dbReference type="PANTHER" id="PTHR46035:SF1">
    <property type="entry name" value="TETRATRICOPEPTIDE REPEAT PROTEIN 4"/>
    <property type="match status" value="1"/>
</dbReference>
<keyword evidence="2" id="KW-0802">TPR repeat</keyword>
<evidence type="ECO:0000259" key="5">
    <source>
        <dbReference type="PROSITE" id="PS51082"/>
    </source>
</evidence>
<dbReference type="GO" id="GO:0003779">
    <property type="term" value="F:actin binding"/>
    <property type="evidence" value="ECO:0007669"/>
    <property type="project" value="InterPro"/>
</dbReference>
<proteinExistence type="inferred from homology"/>
<organism evidence="6 7">
    <name type="scientific">Pangasianodon hypophthalmus</name>
    <name type="common">Striped catfish</name>
    <name type="synonym">Helicophagus hypophthalmus</name>
    <dbReference type="NCBI Taxonomy" id="310915"/>
    <lineage>
        <taxon>Eukaryota</taxon>
        <taxon>Metazoa</taxon>
        <taxon>Chordata</taxon>
        <taxon>Craniata</taxon>
        <taxon>Vertebrata</taxon>
        <taxon>Euteleostomi</taxon>
        <taxon>Actinopterygii</taxon>
        <taxon>Neopterygii</taxon>
        <taxon>Teleostei</taxon>
        <taxon>Ostariophysi</taxon>
        <taxon>Siluriformes</taxon>
        <taxon>Pangasiidae</taxon>
        <taxon>Pangasianodon</taxon>
    </lineage>
</organism>
<reference evidence="6 7" key="1">
    <citation type="submission" date="2019-06" db="EMBL/GenBank/DDBJ databases">
        <title>A chromosome-scale genome assembly of the striped catfish, Pangasianodon hypophthalmus.</title>
        <authorList>
            <person name="Wen M."/>
            <person name="Zahm M."/>
            <person name="Roques C."/>
            <person name="Cabau C."/>
            <person name="Klopp C."/>
            <person name="Donnadieu C."/>
            <person name="Jouanno E."/>
            <person name="Avarre J.-C."/>
            <person name="Campet M."/>
            <person name="Ha T.T.T."/>
            <person name="Dugue R."/>
            <person name="Lampietro C."/>
            <person name="Louis A."/>
            <person name="Herpin A."/>
            <person name="Echchiki A."/>
            <person name="Berthelot C."/>
            <person name="Parey E."/>
            <person name="Roest-Crollius H."/>
            <person name="Braasch I."/>
            <person name="Postlethwait J."/>
            <person name="Bobe J."/>
            <person name="Montfort J."/>
            <person name="Bouchez O."/>
            <person name="Begum T."/>
            <person name="Schartl M."/>
            <person name="Guiguen Y."/>
        </authorList>
    </citation>
    <scope>NUCLEOTIDE SEQUENCE [LARGE SCALE GENOMIC DNA]</scope>
    <source>
        <strain evidence="6 7">Indonesia</strain>
        <tissue evidence="6">Blood</tissue>
    </source>
</reference>
<feature type="compositionally biased region" description="Basic and acidic residues" evidence="4">
    <location>
        <begin position="159"/>
        <end position="184"/>
    </location>
</feature>
<dbReference type="PROSITE" id="PS51082">
    <property type="entry name" value="WH2"/>
    <property type="match status" value="1"/>
</dbReference>
<evidence type="ECO:0000256" key="2">
    <source>
        <dbReference type="ARBA" id="ARBA00022803"/>
    </source>
</evidence>
<dbReference type="InterPro" id="IPR019734">
    <property type="entry name" value="TPR_rpt"/>
</dbReference>
<comment type="similarity">
    <text evidence="3">Belongs to the TTC4 family.</text>
</comment>
<comment type="caution">
    <text evidence="6">The sequence shown here is derived from an EMBL/GenBank/DDBJ whole genome shotgun (WGS) entry which is preliminary data.</text>
</comment>
<keyword evidence="7" id="KW-1185">Reference proteome</keyword>
<dbReference type="SMART" id="SM00028">
    <property type="entry name" value="TPR"/>
    <property type="match status" value="2"/>
</dbReference>